<dbReference type="NCBIfam" id="TIGR02121">
    <property type="entry name" value="Na_Pro_sym"/>
    <property type="match status" value="1"/>
</dbReference>
<keyword evidence="9 14" id="KW-0406">Ion transport</keyword>
<dbReference type="Gene3D" id="1.20.1730.10">
    <property type="entry name" value="Sodium/glucose cotransporter"/>
    <property type="match status" value="1"/>
</dbReference>
<evidence type="ECO:0000256" key="6">
    <source>
        <dbReference type="ARBA" id="ARBA00022847"/>
    </source>
</evidence>
<keyword evidence="4" id="KW-1003">Cell membrane</keyword>
<dbReference type="AlphaFoldDB" id="I2BCF3"/>
<feature type="transmembrane region" description="Helical" evidence="14">
    <location>
        <begin position="441"/>
        <end position="461"/>
    </location>
</feature>
<evidence type="ECO:0000256" key="7">
    <source>
        <dbReference type="ARBA" id="ARBA00022989"/>
    </source>
</evidence>
<comment type="similarity">
    <text evidence="2 13">Belongs to the sodium:solute symporter (SSF) (TC 2.A.21) family.</text>
</comment>
<evidence type="ECO:0000256" key="13">
    <source>
        <dbReference type="RuleBase" id="RU362091"/>
    </source>
</evidence>
<keyword evidence="14" id="KW-0997">Cell inner membrane</keyword>
<protein>
    <recommendedName>
        <fullName evidence="14">Sodium/proline symporter</fullName>
    </recommendedName>
    <alternativeName>
        <fullName evidence="14">Proline permease</fullName>
    </alternativeName>
</protein>
<proteinExistence type="inferred from homology"/>
<dbReference type="InterPro" id="IPR038377">
    <property type="entry name" value="Na/Glc_symporter_sf"/>
</dbReference>
<dbReference type="Proteomes" id="UP000001955">
    <property type="component" value="Chromosome"/>
</dbReference>
<dbReference type="EMBL" id="CP001560">
    <property type="protein sequence ID" value="AFJ48207.1"/>
    <property type="molecule type" value="Genomic_DNA"/>
</dbReference>
<keyword evidence="7 14" id="KW-1133">Transmembrane helix</keyword>
<keyword evidence="3 14" id="KW-0813">Transport</keyword>
<dbReference type="eggNOG" id="COG0591">
    <property type="taxonomic scope" value="Bacteria"/>
</dbReference>
<dbReference type="PANTHER" id="PTHR48086:SF3">
    <property type="entry name" value="SODIUM_PROLINE SYMPORTER"/>
    <property type="match status" value="1"/>
</dbReference>
<feature type="transmembrane region" description="Helical" evidence="14">
    <location>
        <begin position="65"/>
        <end position="87"/>
    </location>
</feature>
<feature type="transmembrane region" description="Helical" evidence="14">
    <location>
        <begin position="302"/>
        <end position="325"/>
    </location>
</feature>
<dbReference type="NCBIfam" id="TIGR00813">
    <property type="entry name" value="sss"/>
    <property type="match status" value="1"/>
</dbReference>
<reference evidence="15 16" key="1">
    <citation type="journal article" date="2012" name="J. Bacteriol.">
        <title>Complete genome sequence of the B12-producing Shimwellia blattae strain DSM 4481, isolated from a cockroach.</title>
        <authorList>
            <person name="Brzuszkiewicz E."/>
            <person name="Waschkowitz T."/>
            <person name="Wiezer A."/>
            <person name="Daniel R."/>
        </authorList>
    </citation>
    <scope>NUCLEOTIDE SEQUENCE [LARGE SCALE GENOMIC DNA]</scope>
    <source>
        <strain evidence="16">ATCC 29907 / DSM 4481 / JCM 1650 / NBRC 105725 / CDC 9005-74</strain>
    </source>
</reference>
<dbReference type="RefSeq" id="WP_002444554.1">
    <property type="nucleotide sequence ID" value="NC_017910.1"/>
</dbReference>
<dbReference type="InterPro" id="IPR050277">
    <property type="entry name" value="Sodium:Solute_Symporter"/>
</dbReference>
<dbReference type="GO" id="GO:0015824">
    <property type="term" value="P:proline transport"/>
    <property type="evidence" value="ECO:0007669"/>
    <property type="project" value="UniProtKB-UniRule"/>
</dbReference>
<gene>
    <name evidence="15" type="primary">putP2</name>
    <name evidence="15" type="ordered locus">EBL_c31380</name>
</gene>
<dbReference type="PROSITE" id="PS50283">
    <property type="entry name" value="NA_SOLUT_SYMP_3"/>
    <property type="match status" value="1"/>
</dbReference>
<accession>I2BCF3</accession>
<evidence type="ECO:0000256" key="5">
    <source>
        <dbReference type="ARBA" id="ARBA00022692"/>
    </source>
</evidence>
<evidence type="ECO:0000256" key="14">
    <source>
        <dbReference type="RuleBase" id="RU366012"/>
    </source>
</evidence>
<feature type="transmembrane region" description="Helical" evidence="14">
    <location>
        <begin position="189"/>
        <end position="208"/>
    </location>
</feature>
<keyword evidence="8 14" id="KW-0915">Sodium</keyword>
<feature type="transmembrane region" description="Helical" evidence="14">
    <location>
        <begin position="268"/>
        <end position="287"/>
    </location>
</feature>
<feature type="transmembrane region" description="Helical" evidence="14">
    <location>
        <begin position="6"/>
        <end position="23"/>
    </location>
</feature>
<keyword evidence="10 14" id="KW-0472">Membrane</keyword>
<accession>K6UW79</accession>
<comment type="catalytic activity">
    <reaction evidence="12">
        <text>L-proline(in) + Na(+)(in) = L-proline(out) + Na(+)(out)</text>
        <dbReference type="Rhea" id="RHEA:28967"/>
        <dbReference type="ChEBI" id="CHEBI:29101"/>
        <dbReference type="ChEBI" id="CHEBI:60039"/>
    </reaction>
</comment>
<feature type="transmembrane region" description="Helical" evidence="14">
    <location>
        <begin position="228"/>
        <end position="247"/>
    </location>
</feature>
<dbReference type="GO" id="GO:0005886">
    <property type="term" value="C:plasma membrane"/>
    <property type="evidence" value="ECO:0007669"/>
    <property type="project" value="UniProtKB-SubCell"/>
</dbReference>
<keyword evidence="16" id="KW-1185">Reference proteome</keyword>
<sequence length="476" mass="51384">MFYLHGAFLLYLVGMLLVGLYFYRRTRNTADYILGSRNLPPAVAALSAGASDLSGWALMGLPGAIYIGGLSNLWIVLFTLAGVYINWRFIAPRLRALTETLGDAQTIPEYLHNRFTDNNNQLRLVSSLVILVFFTFYVAAGLSGGAILFESTFNIDFNTALLTGGLVIVSYTFLGGYLAVCWTDFFQGLMMALSLAVVALTLLFWISGGGNDAPESLAFQFADLRPDMGWFWGILSLSGWCIGYLGQPHVLVRFMSVRNQRDIGVSRRIAVLWTAITMCSAVLVGWLGRSYFPAPLANGETVFIALSQAIFHPFVAGLIIAGVLASIMSTIDSQLLVCSSTLSEDFYRAYVRRGASDREVLLVARLAVLAVALVGFLLARHKADTTLLNMVAYAWGGFGAAFGPVILFSLFWRSMTRLGAILGLISGALVALIWNQNHGGIFDLFGVVPGFLAASLAIVLAGKARAGDASPATKSG</sequence>
<evidence type="ECO:0000256" key="10">
    <source>
        <dbReference type="ARBA" id="ARBA00023136"/>
    </source>
</evidence>
<dbReference type="HOGENOM" id="CLU_018808_15_2_6"/>
<comment type="function">
    <text evidence="14">Catalyzes the sodium-dependent uptake of extracellular L-proline.</text>
</comment>
<keyword evidence="5 14" id="KW-0812">Transmembrane</keyword>
<evidence type="ECO:0000256" key="3">
    <source>
        <dbReference type="ARBA" id="ARBA00022448"/>
    </source>
</evidence>
<dbReference type="GO" id="GO:0015193">
    <property type="term" value="F:L-proline transmembrane transporter activity"/>
    <property type="evidence" value="ECO:0007669"/>
    <property type="project" value="TreeGrafter"/>
</dbReference>
<dbReference type="CDD" id="cd11475">
    <property type="entry name" value="SLC5sbd_PutP"/>
    <property type="match status" value="1"/>
</dbReference>
<keyword evidence="14" id="KW-0029">Amino-acid transport</keyword>
<dbReference type="GO" id="GO:0031402">
    <property type="term" value="F:sodium ion binding"/>
    <property type="evidence" value="ECO:0007669"/>
    <property type="project" value="UniProtKB-UniRule"/>
</dbReference>
<dbReference type="Pfam" id="PF00474">
    <property type="entry name" value="SSF"/>
    <property type="match status" value="1"/>
</dbReference>
<keyword evidence="11 14" id="KW-0739">Sodium transport</keyword>
<evidence type="ECO:0000256" key="9">
    <source>
        <dbReference type="ARBA" id="ARBA00023065"/>
    </source>
</evidence>
<evidence type="ECO:0000256" key="1">
    <source>
        <dbReference type="ARBA" id="ARBA00004651"/>
    </source>
</evidence>
<feature type="transmembrane region" description="Helical" evidence="14">
    <location>
        <begin position="360"/>
        <end position="379"/>
    </location>
</feature>
<dbReference type="InterPro" id="IPR001734">
    <property type="entry name" value="Na/solute_symporter"/>
</dbReference>
<evidence type="ECO:0000313" key="15">
    <source>
        <dbReference type="EMBL" id="AFJ48207.1"/>
    </source>
</evidence>
<feature type="transmembrane region" description="Helical" evidence="14">
    <location>
        <begin position="161"/>
        <end position="182"/>
    </location>
</feature>
<evidence type="ECO:0000256" key="2">
    <source>
        <dbReference type="ARBA" id="ARBA00006434"/>
    </source>
</evidence>
<dbReference type="GO" id="GO:0005298">
    <property type="term" value="F:proline:sodium symporter activity"/>
    <property type="evidence" value="ECO:0007669"/>
    <property type="project" value="UniProtKB-UniRule"/>
</dbReference>
<evidence type="ECO:0000256" key="12">
    <source>
        <dbReference type="ARBA" id="ARBA00033708"/>
    </source>
</evidence>
<evidence type="ECO:0000256" key="11">
    <source>
        <dbReference type="ARBA" id="ARBA00023201"/>
    </source>
</evidence>
<feature type="transmembrane region" description="Helical" evidence="14">
    <location>
        <begin position="124"/>
        <end position="149"/>
    </location>
</feature>
<feature type="transmembrane region" description="Helical" evidence="14">
    <location>
        <begin position="391"/>
        <end position="411"/>
    </location>
</feature>
<dbReference type="InterPro" id="IPR011851">
    <property type="entry name" value="Na/Pro_symporter"/>
</dbReference>
<evidence type="ECO:0000313" key="16">
    <source>
        <dbReference type="Proteomes" id="UP000001955"/>
    </source>
</evidence>
<dbReference type="OrthoDB" id="9789704at2"/>
<organism evidence="15 16">
    <name type="scientific">Shimwellia blattae (strain ATCC 29907 / DSM 4481 / JCM 1650 / NBRC 105725 / CDC 9005-74)</name>
    <name type="common">Escherichia blattae</name>
    <dbReference type="NCBI Taxonomy" id="630626"/>
    <lineage>
        <taxon>Bacteria</taxon>
        <taxon>Pseudomonadati</taxon>
        <taxon>Pseudomonadota</taxon>
        <taxon>Gammaproteobacteria</taxon>
        <taxon>Enterobacterales</taxon>
        <taxon>Enterobacteriaceae</taxon>
        <taxon>Shimwellia</taxon>
    </lineage>
</organism>
<comment type="subcellular location">
    <subcellularLocation>
        <location evidence="14">Cell inner membrane</location>
        <topology evidence="14">Multi-pass membrane protein</topology>
    </subcellularLocation>
    <subcellularLocation>
        <location evidence="1">Cell membrane</location>
        <topology evidence="1">Multi-pass membrane protein</topology>
    </subcellularLocation>
</comment>
<evidence type="ECO:0000256" key="4">
    <source>
        <dbReference type="ARBA" id="ARBA00022475"/>
    </source>
</evidence>
<keyword evidence="6 14" id="KW-0769">Symport</keyword>
<name>I2BCF3_SHIBC</name>
<feature type="transmembrane region" description="Helical" evidence="14">
    <location>
        <begin position="418"/>
        <end position="435"/>
    </location>
</feature>
<dbReference type="KEGG" id="ebt:EBL_c31380"/>
<evidence type="ECO:0000256" key="8">
    <source>
        <dbReference type="ARBA" id="ARBA00023053"/>
    </source>
</evidence>
<dbReference type="PATRIC" id="fig|630626.3.peg.3057"/>
<dbReference type="PANTHER" id="PTHR48086">
    <property type="entry name" value="SODIUM/PROLINE SYMPORTER-RELATED"/>
    <property type="match status" value="1"/>
</dbReference>
<dbReference type="STRING" id="630626.EBL_c31380"/>